<feature type="transmembrane region" description="Helical" evidence="1">
    <location>
        <begin position="6"/>
        <end position="27"/>
    </location>
</feature>
<evidence type="ECO:0000313" key="3">
    <source>
        <dbReference type="Proteomes" id="UP000714275"/>
    </source>
</evidence>
<keyword evidence="1" id="KW-1133">Transmembrane helix</keyword>
<dbReference type="AlphaFoldDB" id="A0A9P6ZRJ3"/>
<reference evidence="2" key="1">
    <citation type="journal article" date="2020" name="New Phytol.">
        <title>Comparative genomics reveals dynamic genome evolution in host specialist ectomycorrhizal fungi.</title>
        <authorList>
            <person name="Lofgren L.A."/>
            <person name="Nguyen N.H."/>
            <person name="Vilgalys R."/>
            <person name="Ruytinx J."/>
            <person name="Liao H.L."/>
            <person name="Branco S."/>
            <person name="Kuo A."/>
            <person name="LaButti K."/>
            <person name="Lipzen A."/>
            <person name="Andreopoulos W."/>
            <person name="Pangilinan J."/>
            <person name="Riley R."/>
            <person name="Hundley H."/>
            <person name="Na H."/>
            <person name="Barry K."/>
            <person name="Grigoriev I.V."/>
            <person name="Stajich J.E."/>
            <person name="Kennedy P.G."/>
        </authorList>
    </citation>
    <scope>NUCLEOTIDE SEQUENCE</scope>
    <source>
        <strain evidence="2">DOB743</strain>
    </source>
</reference>
<dbReference type="Proteomes" id="UP000714275">
    <property type="component" value="Unassembled WGS sequence"/>
</dbReference>
<accession>A0A9P6ZRJ3</accession>
<dbReference type="EMBL" id="JABBWD010000037">
    <property type="protein sequence ID" value="KAG1774957.1"/>
    <property type="molecule type" value="Genomic_DNA"/>
</dbReference>
<protein>
    <submittedName>
        <fullName evidence="2">Uncharacterized protein</fullName>
    </submittedName>
</protein>
<organism evidence="2 3">
    <name type="scientific">Suillus placidus</name>
    <dbReference type="NCBI Taxonomy" id="48579"/>
    <lineage>
        <taxon>Eukaryota</taxon>
        <taxon>Fungi</taxon>
        <taxon>Dikarya</taxon>
        <taxon>Basidiomycota</taxon>
        <taxon>Agaricomycotina</taxon>
        <taxon>Agaricomycetes</taxon>
        <taxon>Agaricomycetidae</taxon>
        <taxon>Boletales</taxon>
        <taxon>Suillineae</taxon>
        <taxon>Suillaceae</taxon>
        <taxon>Suillus</taxon>
    </lineage>
</organism>
<sequence length="147" mass="16957">MTWVILDYALTASWSIAGMVFLGNSILCELRDKFHVRNMLRLIMFQFVVCMFDLLDLLPIREWAIQQCAVAPEHLTGLVTVLQDLLWWIHPGEQDLLQRIHPGEQQQNHSIESIHDTISPVDDNRALALHQVHAQQGLWFQDEGFAS</sequence>
<keyword evidence="1" id="KW-0472">Membrane</keyword>
<keyword evidence="3" id="KW-1185">Reference proteome</keyword>
<keyword evidence="1" id="KW-0812">Transmembrane</keyword>
<gene>
    <name evidence="2" type="ORF">EV702DRAFT_1199794</name>
</gene>
<proteinExistence type="predicted"/>
<evidence type="ECO:0000256" key="1">
    <source>
        <dbReference type="SAM" id="Phobius"/>
    </source>
</evidence>
<name>A0A9P6ZRJ3_9AGAM</name>
<evidence type="ECO:0000313" key="2">
    <source>
        <dbReference type="EMBL" id="KAG1774957.1"/>
    </source>
</evidence>
<comment type="caution">
    <text evidence="2">The sequence shown here is derived from an EMBL/GenBank/DDBJ whole genome shotgun (WGS) entry which is preliminary data.</text>
</comment>